<dbReference type="PANTHER" id="PTHR28004">
    <property type="entry name" value="ZGC:162816-RELATED"/>
    <property type="match status" value="1"/>
</dbReference>
<protein>
    <submittedName>
        <fullName evidence="2">Alanine racemase</fullName>
    </submittedName>
</protein>
<dbReference type="Gene3D" id="3.20.20.10">
    <property type="entry name" value="Alanine racemase"/>
    <property type="match status" value="1"/>
</dbReference>
<dbReference type="Proteomes" id="UP000632535">
    <property type="component" value="Unassembled WGS sequence"/>
</dbReference>
<keyword evidence="3" id="KW-1185">Reference proteome</keyword>
<reference evidence="3" key="1">
    <citation type="journal article" date="2019" name="Int. J. Syst. Evol. Microbiol.">
        <title>The Global Catalogue of Microorganisms (GCM) 10K type strain sequencing project: providing services to taxonomists for standard genome sequencing and annotation.</title>
        <authorList>
            <consortium name="The Broad Institute Genomics Platform"/>
            <consortium name="The Broad Institute Genome Sequencing Center for Infectious Disease"/>
            <person name="Wu L."/>
            <person name="Ma J."/>
        </authorList>
    </citation>
    <scope>NUCLEOTIDE SEQUENCE [LARGE SCALE GENOMIC DNA]</scope>
    <source>
        <strain evidence="3">CCM 8653</strain>
    </source>
</reference>
<comment type="caution">
    <text evidence="2">The sequence shown here is derived from an EMBL/GenBank/DDBJ whole genome shotgun (WGS) entry which is preliminary data.</text>
</comment>
<dbReference type="SUPFAM" id="SSF51419">
    <property type="entry name" value="PLP-binding barrel"/>
    <property type="match status" value="1"/>
</dbReference>
<dbReference type="PANTHER" id="PTHR28004:SF2">
    <property type="entry name" value="D-SERINE DEHYDRATASE"/>
    <property type="match status" value="1"/>
</dbReference>
<name>A0ABQ2B1E5_9MICO</name>
<dbReference type="InterPro" id="IPR029066">
    <property type="entry name" value="PLP-binding_barrel"/>
</dbReference>
<evidence type="ECO:0000313" key="3">
    <source>
        <dbReference type="Proteomes" id="UP000632535"/>
    </source>
</evidence>
<dbReference type="RefSeq" id="WP_188522247.1">
    <property type="nucleotide sequence ID" value="NZ_BMDG01000002.1"/>
</dbReference>
<feature type="domain" description="Alanine racemase N-terminal" evidence="1">
    <location>
        <begin position="21"/>
        <end position="266"/>
    </location>
</feature>
<proteinExistence type="predicted"/>
<evidence type="ECO:0000259" key="1">
    <source>
        <dbReference type="Pfam" id="PF01168"/>
    </source>
</evidence>
<sequence>MTLTDRLGRATARVSAPVAVVDLDAFDANAADLLRRASGTPVRLASKSVRVRALVGRALDAGFTGVMAFSLAEALWLVGTGVRDVLVGYPSVDRDALARLAGDATARREITLMVDDVAQLTLLRGALEQGPSDPLSDVQVCLDVDASLRVGVGPLQVHVGTRRSPLRTPAEVGTLAARAEAVPGARLRGLMLYEAQVAGLPDTNPAVRLAKRLSVADVDDRRGDLLAAAETAVGHRLDLVNSGGTGSLETSSAGPHVTEVTAGSGLFVPGLFDGYRSFRPRPSAFFGLDVVRVPAPGWATAFGGGYPASGPGGRARLPRVATAGWALTGTEGAGEVMTPLRRRSAGQRPLRVGDRVWMRHAKAGELMERFDAVHLVRGDEVVDVVPTYRGEGKTFG</sequence>
<organism evidence="2 3">
    <name type="scientific">Isoptericola cucumis</name>
    <dbReference type="NCBI Taxonomy" id="1776856"/>
    <lineage>
        <taxon>Bacteria</taxon>
        <taxon>Bacillati</taxon>
        <taxon>Actinomycetota</taxon>
        <taxon>Actinomycetes</taxon>
        <taxon>Micrococcales</taxon>
        <taxon>Promicromonosporaceae</taxon>
        <taxon>Isoptericola</taxon>
    </lineage>
</organism>
<dbReference type="InterPro" id="IPR001608">
    <property type="entry name" value="Ala_racemase_N"/>
</dbReference>
<accession>A0ABQ2B1E5</accession>
<dbReference type="Pfam" id="PF01168">
    <property type="entry name" value="Ala_racemase_N"/>
    <property type="match status" value="1"/>
</dbReference>
<evidence type="ECO:0000313" key="2">
    <source>
        <dbReference type="EMBL" id="GGI05561.1"/>
    </source>
</evidence>
<gene>
    <name evidence="2" type="ORF">GCM10007368_06770</name>
</gene>
<dbReference type="EMBL" id="BMDG01000002">
    <property type="protein sequence ID" value="GGI05561.1"/>
    <property type="molecule type" value="Genomic_DNA"/>
</dbReference>
<dbReference type="InterPro" id="IPR051466">
    <property type="entry name" value="D-amino_acid_metab_enzyme"/>
</dbReference>